<protein>
    <submittedName>
        <fullName evidence="2">Uncharacterized protein</fullName>
    </submittedName>
</protein>
<sequence>MIEKKVQTDQLNYLRKYFYDHFYLDIWIIVSLYLFDVISIEQVLFEENPFFEAKSVIASKIIESLIAMLQFDTLSSYCQSISRYQQNTYLTVIQSWFQRLNLGFDIQSTGLERWRELGDSFIQYFTALETEGDEHPE</sequence>
<dbReference type="EMBL" id="JWZT01005390">
    <property type="protein sequence ID" value="KII60978.1"/>
    <property type="molecule type" value="Genomic_DNA"/>
</dbReference>
<feature type="transmembrane region" description="Helical" evidence="1">
    <location>
        <begin position="21"/>
        <end position="40"/>
    </location>
</feature>
<dbReference type="AlphaFoldDB" id="A0A0C2I6Z8"/>
<name>A0A0C2I6Z8_THEKT</name>
<keyword evidence="1" id="KW-0472">Membrane</keyword>
<gene>
    <name evidence="2" type="ORF">RF11_13951</name>
</gene>
<comment type="caution">
    <text evidence="2">The sequence shown here is derived from an EMBL/GenBank/DDBJ whole genome shotgun (WGS) entry which is preliminary data.</text>
</comment>
<dbReference type="Proteomes" id="UP000031668">
    <property type="component" value="Unassembled WGS sequence"/>
</dbReference>
<evidence type="ECO:0000313" key="3">
    <source>
        <dbReference type="Proteomes" id="UP000031668"/>
    </source>
</evidence>
<evidence type="ECO:0000256" key="1">
    <source>
        <dbReference type="SAM" id="Phobius"/>
    </source>
</evidence>
<reference evidence="2 3" key="1">
    <citation type="journal article" date="2014" name="Genome Biol. Evol.">
        <title>The genome of the myxosporean Thelohanellus kitauei shows adaptations to nutrient acquisition within its fish host.</title>
        <authorList>
            <person name="Yang Y."/>
            <person name="Xiong J."/>
            <person name="Zhou Z."/>
            <person name="Huo F."/>
            <person name="Miao W."/>
            <person name="Ran C."/>
            <person name="Liu Y."/>
            <person name="Zhang J."/>
            <person name="Feng J."/>
            <person name="Wang M."/>
            <person name="Wang M."/>
            <person name="Wang L."/>
            <person name="Yao B."/>
        </authorList>
    </citation>
    <scope>NUCLEOTIDE SEQUENCE [LARGE SCALE GENOMIC DNA]</scope>
    <source>
        <strain evidence="2">Wuqing</strain>
    </source>
</reference>
<proteinExistence type="predicted"/>
<keyword evidence="1" id="KW-0812">Transmembrane</keyword>
<evidence type="ECO:0000313" key="2">
    <source>
        <dbReference type="EMBL" id="KII60978.1"/>
    </source>
</evidence>
<organism evidence="2 3">
    <name type="scientific">Thelohanellus kitauei</name>
    <name type="common">Myxosporean</name>
    <dbReference type="NCBI Taxonomy" id="669202"/>
    <lineage>
        <taxon>Eukaryota</taxon>
        <taxon>Metazoa</taxon>
        <taxon>Cnidaria</taxon>
        <taxon>Myxozoa</taxon>
        <taxon>Myxosporea</taxon>
        <taxon>Bivalvulida</taxon>
        <taxon>Platysporina</taxon>
        <taxon>Myxobolidae</taxon>
        <taxon>Thelohanellus</taxon>
    </lineage>
</organism>
<keyword evidence="3" id="KW-1185">Reference proteome</keyword>
<keyword evidence="1" id="KW-1133">Transmembrane helix</keyword>
<accession>A0A0C2I6Z8</accession>